<keyword evidence="1" id="KW-0067">ATP-binding</keyword>
<dbReference type="Pfam" id="PF07717">
    <property type="entry name" value="OB_NTP_bind"/>
    <property type="match status" value="1"/>
</dbReference>
<gene>
    <name evidence="3" type="ORF">PIB30_119219</name>
</gene>
<feature type="domain" description="DEAD-box helicase OB fold" evidence="2">
    <location>
        <begin position="45"/>
        <end position="125"/>
    </location>
</feature>
<accession>A0ABU6WRA4</accession>
<organism evidence="3 4">
    <name type="scientific">Stylosanthes scabra</name>
    <dbReference type="NCBI Taxonomy" id="79078"/>
    <lineage>
        <taxon>Eukaryota</taxon>
        <taxon>Viridiplantae</taxon>
        <taxon>Streptophyta</taxon>
        <taxon>Embryophyta</taxon>
        <taxon>Tracheophyta</taxon>
        <taxon>Spermatophyta</taxon>
        <taxon>Magnoliopsida</taxon>
        <taxon>eudicotyledons</taxon>
        <taxon>Gunneridae</taxon>
        <taxon>Pentapetalae</taxon>
        <taxon>rosids</taxon>
        <taxon>fabids</taxon>
        <taxon>Fabales</taxon>
        <taxon>Fabaceae</taxon>
        <taxon>Papilionoideae</taxon>
        <taxon>50 kb inversion clade</taxon>
        <taxon>dalbergioids sensu lato</taxon>
        <taxon>Dalbergieae</taxon>
        <taxon>Pterocarpus clade</taxon>
        <taxon>Stylosanthes</taxon>
    </lineage>
</organism>
<evidence type="ECO:0000313" key="4">
    <source>
        <dbReference type="Proteomes" id="UP001341840"/>
    </source>
</evidence>
<dbReference type="Proteomes" id="UP001341840">
    <property type="component" value="Unassembled WGS sequence"/>
</dbReference>
<evidence type="ECO:0000256" key="1">
    <source>
        <dbReference type="ARBA" id="ARBA00022806"/>
    </source>
</evidence>
<sequence length="186" mass="21258">MCLYVIPSPVFLPSSLRTFFNLAIGPLDIRSRRKREESRQDYRNLRKALCVGYANQLAERKMHHNGYRTLGFQGQVVQVHPSSVLKADDLGKFPDYVVYHELIATPRPYMRNVCSVEMRWVVPVINKLKTLDVYKLSGGTGPVKEETERDVPDLPKKNVEVAGVVDDSESRILAARERFLARKGKK</sequence>
<protein>
    <recommendedName>
        <fullName evidence="2">DEAD-box helicase OB fold domain-containing protein</fullName>
    </recommendedName>
</protein>
<keyword evidence="4" id="KW-1185">Reference proteome</keyword>
<keyword evidence="1" id="KW-0347">Helicase</keyword>
<proteinExistence type="predicted"/>
<dbReference type="InterPro" id="IPR011709">
    <property type="entry name" value="DEAD-box_helicase_OB_fold"/>
</dbReference>
<keyword evidence="1" id="KW-0378">Hydrolase</keyword>
<evidence type="ECO:0000313" key="3">
    <source>
        <dbReference type="EMBL" id="MED6187361.1"/>
    </source>
</evidence>
<name>A0ABU6WRA4_9FABA</name>
<reference evidence="3 4" key="1">
    <citation type="journal article" date="2023" name="Plants (Basel)">
        <title>Bridging the Gap: Combining Genomics and Transcriptomics Approaches to Understand Stylosanthes scabra, an Orphan Legume from the Brazilian Caatinga.</title>
        <authorList>
            <person name="Ferreira-Neto J.R.C."/>
            <person name="da Silva M.D."/>
            <person name="Binneck E."/>
            <person name="de Melo N.F."/>
            <person name="da Silva R.H."/>
            <person name="de Melo A.L.T.M."/>
            <person name="Pandolfi V."/>
            <person name="Bustamante F.O."/>
            <person name="Brasileiro-Vidal A.C."/>
            <person name="Benko-Iseppon A.M."/>
        </authorList>
    </citation>
    <scope>NUCLEOTIDE SEQUENCE [LARGE SCALE GENOMIC DNA]</scope>
    <source>
        <tissue evidence="3">Leaves</tissue>
    </source>
</reference>
<comment type="caution">
    <text evidence="3">The sequence shown here is derived from an EMBL/GenBank/DDBJ whole genome shotgun (WGS) entry which is preliminary data.</text>
</comment>
<evidence type="ECO:0000259" key="2">
    <source>
        <dbReference type="Pfam" id="PF07717"/>
    </source>
</evidence>
<keyword evidence="1" id="KW-0547">Nucleotide-binding</keyword>
<dbReference type="EMBL" id="JASCZI010182215">
    <property type="protein sequence ID" value="MED6187361.1"/>
    <property type="molecule type" value="Genomic_DNA"/>
</dbReference>